<organism evidence="1 2">
    <name type="scientific">Ancylostoma ceylanicum</name>
    <dbReference type="NCBI Taxonomy" id="53326"/>
    <lineage>
        <taxon>Eukaryota</taxon>
        <taxon>Metazoa</taxon>
        <taxon>Ecdysozoa</taxon>
        <taxon>Nematoda</taxon>
        <taxon>Chromadorea</taxon>
        <taxon>Rhabditida</taxon>
        <taxon>Rhabditina</taxon>
        <taxon>Rhabditomorpha</taxon>
        <taxon>Strongyloidea</taxon>
        <taxon>Ancylostomatidae</taxon>
        <taxon>Ancylostomatinae</taxon>
        <taxon>Ancylostoma</taxon>
    </lineage>
</organism>
<name>A0A016VG66_9BILA</name>
<protein>
    <submittedName>
        <fullName evidence="1">Uncharacterized protein</fullName>
    </submittedName>
</protein>
<dbReference type="OrthoDB" id="5865536at2759"/>
<evidence type="ECO:0000313" key="2">
    <source>
        <dbReference type="Proteomes" id="UP000024635"/>
    </source>
</evidence>
<evidence type="ECO:0000313" key="1">
    <source>
        <dbReference type="EMBL" id="EYC26410.1"/>
    </source>
</evidence>
<dbReference type="Proteomes" id="UP000024635">
    <property type="component" value="Unassembled WGS sequence"/>
</dbReference>
<sequence>MLKNSLDIHIKLYADDIKIYAYFDSENRCEIQNKIQVSLTKISQWLASFDLEVNTDKCSVLHFGSVSQGDYSINGKMLKTDHLAKDLGVLIDSGFKFTDHVDKTSAPTGR</sequence>
<accession>A0A016VG66</accession>
<dbReference type="EMBL" id="JARK01001346">
    <property type="protein sequence ID" value="EYC26410.1"/>
    <property type="molecule type" value="Genomic_DNA"/>
</dbReference>
<gene>
    <name evidence="1" type="primary">Acey_s0010.g1142</name>
    <name evidence="1" type="ORF">Y032_0010g1142</name>
</gene>
<dbReference type="AlphaFoldDB" id="A0A016VG66"/>
<reference evidence="2" key="1">
    <citation type="journal article" date="2015" name="Nat. Genet.">
        <title>The genome and transcriptome of the zoonotic hookworm Ancylostoma ceylanicum identify infection-specific gene families.</title>
        <authorList>
            <person name="Schwarz E.M."/>
            <person name="Hu Y."/>
            <person name="Antoshechkin I."/>
            <person name="Miller M.M."/>
            <person name="Sternberg P.W."/>
            <person name="Aroian R.V."/>
        </authorList>
    </citation>
    <scope>NUCLEOTIDE SEQUENCE</scope>
    <source>
        <strain evidence="2">HY135</strain>
    </source>
</reference>
<dbReference type="PANTHER" id="PTHR33332">
    <property type="entry name" value="REVERSE TRANSCRIPTASE DOMAIN-CONTAINING PROTEIN"/>
    <property type="match status" value="1"/>
</dbReference>
<proteinExistence type="predicted"/>
<keyword evidence="2" id="KW-1185">Reference proteome</keyword>
<comment type="caution">
    <text evidence="1">The sequence shown here is derived from an EMBL/GenBank/DDBJ whole genome shotgun (WGS) entry which is preliminary data.</text>
</comment>